<proteinExistence type="predicted"/>
<sequence length="175" mass="19196">MIRFFLVFLLLLPTLLVLELTGPVQQWLVVPWTSLLTRISAFLLGVFDPGVLSYGKVLMDAKTGIGVSVEAGCNGIEACLILIAAMAAYPASWKMKLFGLLAGSLAVQAVNVLRVVSLFYLARWNKEFFEFAHLYLWQALIMIDVLVVWLVWIRLVARQASDDGTPPSGSLPAGA</sequence>
<dbReference type="NCBIfam" id="TIGR04178">
    <property type="entry name" value="exo_archaeo"/>
    <property type="match status" value="1"/>
</dbReference>
<evidence type="ECO:0000313" key="9">
    <source>
        <dbReference type="EMBL" id="NML24820.1"/>
    </source>
</evidence>
<dbReference type="Proteomes" id="UP000580043">
    <property type="component" value="Unassembled WGS sequence"/>
</dbReference>
<dbReference type="AlphaFoldDB" id="A0A848G173"/>
<dbReference type="GO" id="GO:0008233">
    <property type="term" value="F:peptidase activity"/>
    <property type="evidence" value="ECO:0007669"/>
    <property type="project" value="UniProtKB-KW"/>
</dbReference>
<accession>A0A848G173</accession>
<evidence type="ECO:0000256" key="8">
    <source>
        <dbReference type="SAM" id="Phobius"/>
    </source>
</evidence>
<reference evidence="9 10" key="1">
    <citation type="submission" date="2020-04" db="EMBL/GenBank/DDBJ databases">
        <title>Zoogloea sp. G-4-1-14 isolated from soil.</title>
        <authorList>
            <person name="Dahal R.H."/>
        </authorList>
    </citation>
    <scope>NUCLEOTIDE SEQUENCE [LARGE SCALE GENOMIC DNA]</scope>
    <source>
        <strain evidence="9 10">G-4-1-14</strain>
    </source>
</reference>
<dbReference type="InterPro" id="IPR019127">
    <property type="entry name" value="Exosortase"/>
</dbReference>
<comment type="subcellular location">
    <subcellularLocation>
        <location evidence="1">Cell membrane</location>
        <topology evidence="1">Multi-pass membrane protein</topology>
    </subcellularLocation>
</comment>
<keyword evidence="6 8" id="KW-1133">Transmembrane helix</keyword>
<feature type="transmembrane region" description="Helical" evidence="8">
    <location>
        <begin position="71"/>
        <end position="91"/>
    </location>
</feature>
<comment type="caution">
    <text evidence="9">The sequence shown here is derived from an EMBL/GenBank/DDBJ whole genome shotgun (WGS) entry which is preliminary data.</text>
</comment>
<feature type="transmembrane region" description="Helical" evidence="8">
    <location>
        <begin position="36"/>
        <end position="59"/>
    </location>
</feature>
<keyword evidence="7 8" id="KW-0472">Membrane</keyword>
<dbReference type="InterPro" id="IPR026441">
    <property type="entry name" value="Exosort_XrtH"/>
</dbReference>
<dbReference type="GO" id="GO:0005886">
    <property type="term" value="C:plasma membrane"/>
    <property type="evidence" value="ECO:0007669"/>
    <property type="project" value="UniProtKB-SubCell"/>
</dbReference>
<evidence type="ECO:0000256" key="4">
    <source>
        <dbReference type="ARBA" id="ARBA00022692"/>
    </source>
</evidence>
<evidence type="ECO:0000256" key="5">
    <source>
        <dbReference type="ARBA" id="ARBA00022801"/>
    </source>
</evidence>
<dbReference type="GO" id="GO:0006508">
    <property type="term" value="P:proteolysis"/>
    <property type="evidence" value="ECO:0007669"/>
    <property type="project" value="UniProtKB-KW"/>
</dbReference>
<evidence type="ECO:0000256" key="7">
    <source>
        <dbReference type="ARBA" id="ARBA00023136"/>
    </source>
</evidence>
<keyword evidence="4 8" id="KW-0812">Transmembrane</keyword>
<keyword evidence="3" id="KW-0645">Protease</keyword>
<evidence type="ECO:0000256" key="1">
    <source>
        <dbReference type="ARBA" id="ARBA00004651"/>
    </source>
</evidence>
<evidence type="ECO:0000256" key="2">
    <source>
        <dbReference type="ARBA" id="ARBA00022475"/>
    </source>
</evidence>
<keyword evidence="5 9" id="KW-0378">Hydrolase</keyword>
<dbReference type="NCBIfam" id="TIGR04177">
    <property type="entry name" value="exosort_XrtH"/>
    <property type="match status" value="1"/>
</dbReference>
<evidence type="ECO:0000256" key="6">
    <source>
        <dbReference type="ARBA" id="ARBA00022989"/>
    </source>
</evidence>
<dbReference type="InterPro" id="IPR026392">
    <property type="entry name" value="Exo/Archaeosortase_dom"/>
</dbReference>
<dbReference type="EC" id="3.4.22.-" evidence="9"/>
<keyword evidence="10" id="KW-1185">Reference proteome</keyword>
<keyword evidence="2" id="KW-1003">Cell membrane</keyword>
<organism evidence="9 10">
    <name type="scientific">Zoogloea dura</name>
    <dbReference type="NCBI Taxonomy" id="2728840"/>
    <lineage>
        <taxon>Bacteria</taxon>
        <taxon>Pseudomonadati</taxon>
        <taxon>Pseudomonadota</taxon>
        <taxon>Betaproteobacteria</taxon>
        <taxon>Rhodocyclales</taxon>
        <taxon>Zoogloeaceae</taxon>
        <taxon>Zoogloea</taxon>
    </lineage>
</organism>
<evidence type="ECO:0000313" key="10">
    <source>
        <dbReference type="Proteomes" id="UP000580043"/>
    </source>
</evidence>
<dbReference type="Pfam" id="PF09721">
    <property type="entry name" value="Exosortase_EpsH"/>
    <property type="match status" value="1"/>
</dbReference>
<protein>
    <submittedName>
        <fullName evidence="9">Exosortase H</fullName>
        <ecNumber evidence="9">3.4.22.-</ecNumber>
    </submittedName>
</protein>
<evidence type="ECO:0000256" key="3">
    <source>
        <dbReference type="ARBA" id="ARBA00022670"/>
    </source>
</evidence>
<feature type="transmembrane region" description="Helical" evidence="8">
    <location>
        <begin position="97"/>
        <end position="122"/>
    </location>
</feature>
<name>A0A848G173_9RHOO</name>
<feature type="transmembrane region" description="Helical" evidence="8">
    <location>
        <begin position="134"/>
        <end position="153"/>
    </location>
</feature>
<gene>
    <name evidence="9" type="primary">xrtH</name>
    <name evidence="9" type="ORF">HHL15_03660</name>
</gene>
<dbReference type="EMBL" id="JABBGA010000002">
    <property type="protein sequence ID" value="NML24820.1"/>
    <property type="molecule type" value="Genomic_DNA"/>
</dbReference>
<dbReference type="RefSeq" id="WP_169144465.1">
    <property type="nucleotide sequence ID" value="NZ_JABBGA010000002.1"/>
</dbReference>